<feature type="transmembrane region" description="Helical" evidence="9">
    <location>
        <begin position="191"/>
        <end position="212"/>
    </location>
</feature>
<dbReference type="AlphaFoldDB" id="A0A8I1MSX1"/>
<keyword evidence="3" id="KW-1003">Cell membrane</keyword>
<evidence type="ECO:0000313" key="10">
    <source>
        <dbReference type="EMBL" id="MBN8743171.1"/>
    </source>
</evidence>
<feature type="transmembrane region" description="Helical" evidence="9">
    <location>
        <begin position="139"/>
        <end position="159"/>
    </location>
</feature>
<comment type="subcellular location">
    <subcellularLocation>
        <location evidence="1">Cell membrane</location>
        <topology evidence="1">Multi-pass membrane protein</topology>
    </subcellularLocation>
</comment>
<evidence type="ECO:0000256" key="9">
    <source>
        <dbReference type="SAM" id="Phobius"/>
    </source>
</evidence>
<dbReference type="RefSeq" id="WP_276727580.1">
    <property type="nucleotide sequence ID" value="NZ_JAFKMR010000010.1"/>
</dbReference>
<dbReference type="Pfam" id="PF02653">
    <property type="entry name" value="BPD_transp_2"/>
    <property type="match status" value="1"/>
</dbReference>
<dbReference type="GO" id="GO:0005886">
    <property type="term" value="C:plasma membrane"/>
    <property type="evidence" value="ECO:0007669"/>
    <property type="project" value="UniProtKB-SubCell"/>
</dbReference>
<keyword evidence="4 9" id="KW-0812">Transmembrane</keyword>
<proteinExistence type="inferred from homology"/>
<feature type="transmembrane region" description="Helical" evidence="9">
    <location>
        <begin position="94"/>
        <end position="112"/>
    </location>
</feature>
<dbReference type="EMBL" id="JAFKMR010000010">
    <property type="protein sequence ID" value="MBN8743171.1"/>
    <property type="molecule type" value="Genomic_DNA"/>
</dbReference>
<gene>
    <name evidence="10" type="ORF">J0I24_02580</name>
</gene>
<evidence type="ECO:0000256" key="5">
    <source>
        <dbReference type="ARBA" id="ARBA00022970"/>
    </source>
</evidence>
<accession>A0A8I1MSX1</accession>
<keyword evidence="7 9" id="KW-0472">Membrane</keyword>
<dbReference type="GO" id="GO:0022857">
    <property type="term" value="F:transmembrane transporter activity"/>
    <property type="evidence" value="ECO:0007669"/>
    <property type="project" value="InterPro"/>
</dbReference>
<dbReference type="InterPro" id="IPR001851">
    <property type="entry name" value="ABC_transp_permease"/>
</dbReference>
<keyword evidence="6 9" id="KW-1133">Transmembrane helix</keyword>
<keyword evidence="2" id="KW-0813">Transport</keyword>
<feature type="transmembrane region" description="Helical" evidence="9">
    <location>
        <begin position="224"/>
        <end position="247"/>
    </location>
</feature>
<keyword evidence="5" id="KW-0029">Amino-acid transport</keyword>
<evidence type="ECO:0000256" key="3">
    <source>
        <dbReference type="ARBA" id="ARBA00022475"/>
    </source>
</evidence>
<reference evidence="10" key="1">
    <citation type="submission" date="2021-02" db="EMBL/GenBank/DDBJ databases">
        <title>Thiocyanate and organic carbon inputs drive convergent selection for specific autotrophic Afipia and Thiobacillus strains within complex microbiomes.</title>
        <authorList>
            <person name="Huddy R.J."/>
            <person name="Sachdeva R."/>
            <person name="Kadzinga F."/>
            <person name="Kantor R.S."/>
            <person name="Harrison S.T.L."/>
            <person name="Banfield J.F."/>
        </authorList>
    </citation>
    <scope>NUCLEOTIDE SEQUENCE</scope>
    <source>
        <strain evidence="10">SCN18_13_7_16_R3_B_64_19</strain>
    </source>
</reference>
<dbReference type="GO" id="GO:0006865">
    <property type="term" value="P:amino acid transport"/>
    <property type="evidence" value="ECO:0007669"/>
    <property type="project" value="UniProtKB-KW"/>
</dbReference>
<evidence type="ECO:0000256" key="2">
    <source>
        <dbReference type="ARBA" id="ARBA00022448"/>
    </source>
</evidence>
<dbReference type="Proteomes" id="UP000664800">
    <property type="component" value="Unassembled WGS sequence"/>
</dbReference>
<sequence length="324" mass="33416">MEALALSALNGLSYSLLLFLLASGLTLIFSLLGVLNFAHGSFYMLGAYLAWQSGQWLGFWGGLLLAPLGVAVVATGFEVGVLRRLRTQGHLPELLATFAFGVVLVEAARLLWGSGSVPYAIPASMQGALFTLSGVDFPVYRGFVMATALAALALAWLLLWRTRAGLIVQAALTHAPMTSALGHDVRAVQTVVFAVGGALAGLAGAVGGPLLVTEPDMAAQMGALLFAVIIIGGLGSLRGALLGALLVGEVQTLAVAVNGSLADGLQRLGWNAPAAWPASDGILPSLLHLDLARAAPLLPYVLLIGVLALRPQGLTRALSRDDGL</sequence>
<evidence type="ECO:0000256" key="8">
    <source>
        <dbReference type="ARBA" id="ARBA00037998"/>
    </source>
</evidence>
<feature type="transmembrane region" description="Helical" evidence="9">
    <location>
        <begin position="57"/>
        <end position="82"/>
    </location>
</feature>
<evidence type="ECO:0000256" key="7">
    <source>
        <dbReference type="ARBA" id="ARBA00023136"/>
    </source>
</evidence>
<evidence type="ECO:0000256" key="4">
    <source>
        <dbReference type="ARBA" id="ARBA00022692"/>
    </source>
</evidence>
<protein>
    <submittedName>
        <fullName evidence="10">Branched-chain amino acid ABC transporter permease</fullName>
    </submittedName>
</protein>
<dbReference type="PANTHER" id="PTHR11795">
    <property type="entry name" value="BRANCHED-CHAIN AMINO ACID TRANSPORT SYSTEM PERMEASE PROTEIN LIVH"/>
    <property type="match status" value="1"/>
</dbReference>
<evidence type="ECO:0000256" key="1">
    <source>
        <dbReference type="ARBA" id="ARBA00004651"/>
    </source>
</evidence>
<evidence type="ECO:0000313" key="11">
    <source>
        <dbReference type="Proteomes" id="UP000664800"/>
    </source>
</evidence>
<comment type="caution">
    <text evidence="10">The sequence shown here is derived from an EMBL/GenBank/DDBJ whole genome shotgun (WGS) entry which is preliminary data.</text>
</comment>
<dbReference type="PANTHER" id="PTHR11795:SF442">
    <property type="entry name" value="ABC TRANSPORTER ATP-BINDING PROTEIN"/>
    <property type="match status" value="1"/>
</dbReference>
<dbReference type="CDD" id="cd06582">
    <property type="entry name" value="TM_PBP1_LivH_like"/>
    <property type="match status" value="1"/>
</dbReference>
<feature type="transmembrane region" description="Helical" evidence="9">
    <location>
        <begin position="12"/>
        <end position="37"/>
    </location>
</feature>
<comment type="similarity">
    <text evidence="8">Belongs to the binding-protein-dependent transport system permease family. LivHM subfamily.</text>
</comment>
<dbReference type="InterPro" id="IPR052157">
    <property type="entry name" value="BCAA_transport_permease"/>
</dbReference>
<organism evidence="10 11">
    <name type="scientific">Thiomonas arsenitoxydans (strain DSM 22701 / CIP 110005 / 3As)</name>
    <dbReference type="NCBI Taxonomy" id="426114"/>
    <lineage>
        <taxon>Bacteria</taxon>
        <taxon>Pseudomonadati</taxon>
        <taxon>Pseudomonadota</taxon>
        <taxon>Betaproteobacteria</taxon>
        <taxon>Burkholderiales</taxon>
        <taxon>Thiomonas</taxon>
    </lineage>
</organism>
<name>A0A8I1MSX1_THIA3</name>
<evidence type="ECO:0000256" key="6">
    <source>
        <dbReference type="ARBA" id="ARBA00022989"/>
    </source>
</evidence>